<name>A0A5R8K8F4_9BACT</name>
<dbReference type="EMBL" id="VAUV01000021">
    <property type="protein sequence ID" value="TLD68624.1"/>
    <property type="molecule type" value="Genomic_DNA"/>
</dbReference>
<keyword evidence="1" id="KW-0812">Transmembrane</keyword>
<keyword evidence="1" id="KW-0472">Membrane</keyword>
<gene>
    <name evidence="2" type="ORF">FEM03_21520</name>
</gene>
<evidence type="ECO:0000256" key="1">
    <source>
        <dbReference type="SAM" id="Phobius"/>
    </source>
</evidence>
<protein>
    <submittedName>
        <fullName evidence="2">Uncharacterized protein</fullName>
    </submittedName>
</protein>
<dbReference type="RefSeq" id="WP_138088378.1">
    <property type="nucleotide sequence ID" value="NZ_VAUV01000021.1"/>
</dbReference>
<evidence type="ECO:0000313" key="2">
    <source>
        <dbReference type="EMBL" id="TLD68624.1"/>
    </source>
</evidence>
<proteinExistence type="predicted"/>
<reference evidence="2 3" key="1">
    <citation type="submission" date="2019-05" db="EMBL/GenBank/DDBJ databases">
        <title>Verrucobacter flavum gen. nov., sp. nov. a new member of the family Verrucomicrobiaceae.</title>
        <authorList>
            <person name="Szuroczki S."/>
            <person name="Abbaszade G."/>
            <person name="Szabo A."/>
            <person name="Felfoldi T."/>
            <person name="Schumann P."/>
            <person name="Boka K."/>
            <person name="Keki Z."/>
            <person name="Toumi M."/>
            <person name="Toth E."/>
        </authorList>
    </citation>
    <scope>NUCLEOTIDE SEQUENCE [LARGE SCALE GENOMIC DNA]</scope>
    <source>
        <strain evidence="2 3">MG-N-17</strain>
    </source>
</reference>
<dbReference type="Proteomes" id="UP000306196">
    <property type="component" value="Unassembled WGS sequence"/>
</dbReference>
<dbReference type="OrthoDB" id="173922at2"/>
<keyword evidence="1" id="KW-1133">Transmembrane helix</keyword>
<sequence>MKICTPSPSKQGMALVIVLAFVVLLTGLVVAFLARSVNNEKVATNYSHQTRSDILARSALDYIITDLKQEIHNGSNLVTVGPEDASSTLYLPQTPADAMAQRSGLPADDTIPNLIRRSVRDDTLVVPSRASAINSSEDASIDGRTITPARWNRHYLIPRFDAATNTDTTPDADTGFIAPDWVLLTRNGPAVHTNLGSGPTALNNADKDNSNYVIGRYAYAIYDEGGLLDLNAAGYPEGLLTDVKSRKNNLALADLTRIPIDKTKTTFLSQAQINQFVGWRNYASSQPIGGFGAFTFDAARAKYWHKHFVLENQTGFLKTIAPEDAVPPLTDQALLSRQQLIRLFGSLDISPNALQYFGTFSRTLDQPSFAPDPNRPKVLAAAKGGNSAAGLNADDLINPSFLTTRVGSTFTRNNGETAKSGEPLVKRRFALNRLAWLTYQGPSATRNTSTTTTTGDDADIGLLKQHGISEELLEEGTAENIRKYFGLTWDNTDHCWQYDVHNGSSGAIKKLGDIAQLSPAREPDFFELLKAAMHVGSLGKALLPSGGGSIEPYSYNHYAENSVDLQIIQIGANIISQFQPSNYPPIIIFNDGSGHASMPRKIAGVTNLPYLQNLMTGVLQVRAPNPLPNSMGPGATYPSGTKIIDPGVGALMMLPVVWNPHDPASSTGGIGPTRFRVVADSTTPDLLDSSTRTPYCVYANSGGNWSFDAGNNSPQRDWYADSTRTGAQISRALTADTTAIEFLVQSGGLPLFPEPAMLVRPRTITDPNGNSVQISLGDGHLINTDNVLRDLRVSPGTAISGLPNYFANALNMNQPGQTQDPAGTAYLGFCLGTVPLAWTKGSDESTTAYSAARDGVFWGSVNHPLPTTRGCYMTYRVQYENPFSPGDWITYDTKYGKVMFDRCQFGVGTPSLICGFRGGGQGEGHWATATDPRSSRFGLFWNGTASWAGNYTPVGSIVIPLPIPGPELAISHYGGSSPHAAGWLNPASATLYTIRPDAHAGFGFMKCWLDHATSANENSGWMAWISADGKSFPGIAPGLLSQNNTSAHYVPSAYFGAGQGNDAHAPHYFADPDGMVRRAMGGFVAEGNSTSPGYEGWGNKYPSANTTVGLPMARAFGWDSSTYRPPNPNPTITEHNVATQATSQAQSRPYFLNRPFRNVGELGYVFTDTPWRNIDFSNAESGGVALLDVFCISESENNDGLVAGKINLNTRQIPVLKAVLTEAYLDPALASNGFATSRIDAEHTAGLVSQALVARTSSTASGMGPLRNLSELVGKLGDKTGITHPSVKGVSKVPLSTANGFYDGKHSYSGFSDAGWNNTDQRPRQTDPPTDIYSAYMSSEAFSTNTNNSGTRETLSYIHRFREAPIRALAAAGQTRTWNLMIDVIAQSGRYPKSATSLNQFRAEGEQRYWVHVAIDRLTGEIIDKQIEVVKE</sequence>
<accession>A0A5R8K8F4</accession>
<feature type="transmembrane region" description="Helical" evidence="1">
    <location>
        <begin position="12"/>
        <end position="34"/>
    </location>
</feature>
<comment type="caution">
    <text evidence="2">The sequence shown here is derived from an EMBL/GenBank/DDBJ whole genome shotgun (WGS) entry which is preliminary data.</text>
</comment>
<keyword evidence="3" id="KW-1185">Reference proteome</keyword>
<evidence type="ECO:0000313" key="3">
    <source>
        <dbReference type="Proteomes" id="UP000306196"/>
    </source>
</evidence>
<organism evidence="2 3">
    <name type="scientific">Phragmitibacter flavus</name>
    <dbReference type="NCBI Taxonomy" id="2576071"/>
    <lineage>
        <taxon>Bacteria</taxon>
        <taxon>Pseudomonadati</taxon>
        <taxon>Verrucomicrobiota</taxon>
        <taxon>Verrucomicrobiia</taxon>
        <taxon>Verrucomicrobiales</taxon>
        <taxon>Verrucomicrobiaceae</taxon>
        <taxon>Phragmitibacter</taxon>
    </lineage>
</organism>